<feature type="transmembrane region" description="Helical" evidence="9">
    <location>
        <begin position="12"/>
        <end position="29"/>
    </location>
</feature>
<keyword evidence="5 9" id="KW-0812">Transmembrane</keyword>
<name>A0A248TPF8_9BACI</name>
<evidence type="ECO:0000313" key="10">
    <source>
        <dbReference type="EMBL" id="ASV70118.1"/>
    </source>
</evidence>
<dbReference type="AlphaFoldDB" id="A0A248TPF8"/>
<comment type="similarity">
    <text evidence="3 9">Belongs to the cytochrome c oxidase bacterial subunit 4 family.</text>
</comment>
<dbReference type="GO" id="GO:0015990">
    <property type="term" value="P:electron transport coupled proton transport"/>
    <property type="evidence" value="ECO:0007669"/>
    <property type="project" value="TreeGrafter"/>
</dbReference>
<comment type="subcellular location">
    <subcellularLocation>
        <location evidence="2 9">Cell membrane</location>
        <topology evidence="2 9">Multi-pass membrane protein</topology>
    </subcellularLocation>
</comment>
<dbReference type="PANTHER" id="PTHR36835">
    <property type="entry name" value="CYTOCHROME BO(3) UBIQUINOL OXIDASE SUBUNIT 4"/>
    <property type="match status" value="1"/>
</dbReference>
<evidence type="ECO:0000256" key="2">
    <source>
        <dbReference type="ARBA" id="ARBA00004651"/>
    </source>
</evidence>
<evidence type="ECO:0000256" key="9">
    <source>
        <dbReference type="RuleBase" id="RU367153"/>
    </source>
</evidence>
<dbReference type="GO" id="GO:0019646">
    <property type="term" value="P:aerobic electron transport chain"/>
    <property type="evidence" value="ECO:0007669"/>
    <property type="project" value="TreeGrafter"/>
</dbReference>
<evidence type="ECO:0000256" key="1">
    <source>
        <dbReference type="ARBA" id="ARBA00000725"/>
    </source>
</evidence>
<comment type="catalytic activity">
    <reaction evidence="1 9">
        <text>2 a quinol + O2 = 2 a quinone + 2 H2O</text>
        <dbReference type="Rhea" id="RHEA:55376"/>
        <dbReference type="ChEBI" id="CHEBI:15377"/>
        <dbReference type="ChEBI" id="CHEBI:15379"/>
        <dbReference type="ChEBI" id="CHEBI:24646"/>
        <dbReference type="ChEBI" id="CHEBI:132124"/>
    </reaction>
</comment>
<dbReference type="GeneID" id="97216351"/>
<dbReference type="EMBL" id="CP022983">
    <property type="protein sequence ID" value="ASV70118.1"/>
    <property type="molecule type" value="Genomic_DNA"/>
</dbReference>
<dbReference type="GO" id="GO:0016682">
    <property type="term" value="F:oxidoreductase activity, acting on diphenols and related substances as donors, oxygen as acceptor"/>
    <property type="evidence" value="ECO:0007669"/>
    <property type="project" value="UniProtKB-UniRule"/>
</dbReference>
<reference evidence="10 11" key="1">
    <citation type="submission" date="2017-08" db="EMBL/GenBank/DDBJ databases">
        <title>Complete Genome Sequence of Bacillus kochii Oregon-R-modENCODE STRAIN BDGP4, isolated from Drosophila melanogaster gut.</title>
        <authorList>
            <person name="Wan K.H."/>
            <person name="Yu C."/>
            <person name="Park S."/>
            <person name="Hammonds A.S."/>
            <person name="Booth B.W."/>
            <person name="Celniker S.E."/>
        </authorList>
    </citation>
    <scope>NUCLEOTIDE SEQUENCE [LARGE SCALE GENOMIC DNA]</scope>
    <source>
        <strain evidence="10 11">BDGP4</strain>
    </source>
</reference>
<dbReference type="GO" id="GO:0009319">
    <property type="term" value="C:cytochrome o ubiquinol oxidase complex"/>
    <property type="evidence" value="ECO:0007669"/>
    <property type="project" value="TreeGrafter"/>
</dbReference>
<dbReference type="RefSeq" id="WP_095373680.1">
    <property type="nucleotide sequence ID" value="NZ_CANMJM010000011.1"/>
</dbReference>
<dbReference type="Proteomes" id="UP000215137">
    <property type="component" value="Chromosome"/>
</dbReference>
<gene>
    <name evidence="10" type="primary">qoxD</name>
    <name evidence="10" type="ORF">CKF48_20945</name>
</gene>
<proteinExistence type="inferred from homology"/>
<keyword evidence="11" id="KW-1185">Reference proteome</keyword>
<feature type="transmembrane region" description="Helical" evidence="9">
    <location>
        <begin position="67"/>
        <end position="93"/>
    </location>
</feature>
<evidence type="ECO:0000313" key="11">
    <source>
        <dbReference type="Proteomes" id="UP000215137"/>
    </source>
</evidence>
<keyword evidence="6 9" id="KW-1133">Transmembrane helix</keyword>
<dbReference type="KEGG" id="bko:CKF48_20945"/>
<dbReference type="NCBIfam" id="TIGR02901">
    <property type="entry name" value="QoxD"/>
    <property type="match status" value="1"/>
</dbReference>
<evidence type="ECO:0000256" key="8">
    <source>
        <dbReference type="ARBA" id="ARBA00023136"/>
    </source>
</evidence>
<evidence type="ECO:0000256" key="3">
    <source>
        <dbReference type="ARBA" id="ARBA00008079"/>
    </source>
</evidence>
<dbReference type="GO" id="GO:0009486">
    <property type="term" value="F:cytochrome bo3 ubiquinol oxidase activity"/>
    <property type="evidence" value="ECO:0007669"/>
    <property type="project" value="TreeGrafter"/>
</dbReference>
<comment type="function">
    <text evidence="9">Catalyzes quinol oxidation with the concomitant reduction of oxygen to water.</text>
</comment>
<dbReference type="GO" id="GO:0042773">
    <property type="term" value="P:ATP synthesis coupled electron transport"/>
    <property type="evidence" value="ECO:0007669"/>
    <property type="project" value="UniProtKB-UniRule"/>
</dbReference>
<feature type="transmembrane region" description="Helical" evidence="9">
    <location>
        <begin position="35"/>
        <end position="55"/>
    </location>
</feature>
<dbReference type="InterPro" id="IPR050968">
    <property type="entry name" value="Cytochrome_c_oxidase_bac_sub4"/>
</dbReference>
<evidence type="ECO:0000256" key="4">
    <source>
        <dbReference type="ARBA" id="ARBA00022475"/>
    </source>
</evidence>
<dbReference type="PANTHER" id="PTHR36835:SF1">
    <property type="entry name" value="CYTOCHROME BO(3) UBIQUINOL OXIDASE SUBUNIT 4"/>
    <property type="match status" value="1"/>
</dbReference>
<keyword evidence="7 9" id="KW-0560">Oxidoreductase</keyword>
<keyword evidence="8 9" id="KW-0472">Membrane</keyword>
<protein>
    <recommendedName>
        <fullName evidence="9">Quinol oxidase subunit 4</fullName>
        <ecNumber evidence="9">1.10.3.-</ecNumber>
    </recommendedName>
</protein>
<dbReference type="EC" id="1.10.3.-" evidence="9"/>
<dbReference type="InterPro" id="IPR014250">
    <property type="entry name" value="QoxD"/>
</dbReference>
<evidence type="ECO:0000256" key="5">
    <source>
        <dbReference type="ARBA" id="ARBA00022692"/>
    </source>
</evidence>
<dbReference type="GO" id="GO:0015078">
    <property type="term" value="F:proton transmembrane transporter activity"/>
    <property type="evidence" value="ECO:0007669"/>
    <property type="project" value="TreeGrafter"/>
</dbReference>
<keyword evidence="4 9" id="KW-1003">Cell membrane</keyword>
<dbReference type="OrthoDB" id="2361460at2"/>
<dbReference type="GO" id="GO:0005886">
    <property type="term" value="C:plasma membrane"/>
    <property type="evidence" value="ECO:0007669"/>
    <property type="project" value="UniProtKB-SubCell"/>
</dbReference>
<sequence length="96" mass="10847">MKELFPMKQVMGFIFSLVLTAVALMVYFFDMSFAVGMTILLVTAFIQAGLQLVLFMHAGESEDKNAIYITIYYGVLIAIFTILGSLLTMVWTYQIQ</sequence>
<organism evidence="10 11">
    <name type="scientific">Cytobacillus kochii</name>
    <dbReference type="NCBI Taxonomy" id="859143"/>
    <lineage>
        <taxon>Bacteria</taxon>
        <taxon>Bacillati</taxon>
        <taxon>Bacillota</taxon>
        <taxon>Bacilli</taxon>
        <taxon>Bacillales</taxon>
        <taxon>Bacillaceae</taxon>
        <taxon>Cytobacillus</taxon>
    </lineage>
</organism>
<evidence type="ECO:0000256" key="7">
    <source>
        <dbReference type="ARBA" id="ARBA00023002"/>
    </source>
</evidence>
<accession>A0A248TPF8</accession>
<dbReference type="Pfam" id="PF03626">
    <property type="entry name" value="COX4_pro"/>
    <property type="match status" value="1"/>
</dbReference>
<dbReference type="InterPro" id="IPR005171">
    <property type="entry name" value="Cyt_c_oxidase_su4_prok"/>
</dbReference>
<evidence type="ECO:0000256" key="6">
    <source>
        <dbReference type="ARBA" id="ARBA00022989"/>
    </source>
</evidence>